<dbReference type="Gene3D" id="2.160.20.10">
    <property type="entry name" value="Single-stranded right-handed beta-helix, Pectin lyase-like"/>
    <property type="match status" value="1"/>
</dbReference>
<keyword evidence="2" id="KW-1185">Reference proteome</keyword>
<reference evidence="1 2" key="1">
    <citation type="submission" date="2016-11" db="EMBL/GenBank/DDBJ databases">
        <authorList>
            <person name="Jaros S."/>
            <person name="Januszkiewicz K."/>
            <person name="Wedrychowicz H."/>
        </authorList>
    </citation>
    <scope>NUCLEOTIDE SEQUENCE [LARGE SCALE GENOMIC DNA]</scope>
    <source>
        <strain evidence="1 2">DSM 24787</strain>
    </source>
</reference>
<accession>A0A1N6FEI1</accession>
<proteinExistence type="predicted"/>
<dbReference type="InterPro" id="IPR006626">
    <property type="entry name" value="PbH1"/>
</dbReference>
<organism evidence="1 2">
    <name type="scientific">Chitinophaga niabensis</name>
    <dbReference type="NCBI Taxonomy" id="536979"/>
    <lineage>
        <taxon>Bacteria</taxon>
        <taxon>Pseudomonadati</taxon>
        <taxon>Bacteroidota</taxon>
        <taxon>Chitinophagia</taxon>
        <taxon>Chitinophagales</taxon>
        <taxon>Chitinophagaceae</taxon>
        <taxon>Chitinophaga</taxon>
    </lineage>
</organism>
<sequence length="462" mass="50000">MITSLPIHCAKRALMLLTFLLAAGTISAKKIRVRSIAELQTAINSAAPGDVITMASGVYTTTEDITINRNGTKEQPITITTERTGAAEITGAGGFKIVSPSSWIVISGFKFTHAANKAVMEGGTAFCRWTRNIFINTGEGNYLTVIGNDHTVDYNTFQDKNSLGKFIGVRGTGKQIAERLWIHHNYFHNFSPQKGNGAEAVQFGLSGYSLSSSNSIFEYNLFENCAGENELLSVKSSAVTIRYNTIRDCKAQFTLRHGNFCKVYGNYFYNTPGIRIFGDDHIIYSNYFENCKPAINVGNGGAEVADGAPLTSHDRPDRVVIAFNTLLNNENNITRTERKEGIGSTFITIAYNIIQGGGEAMSIQGPLYVNPTFKGNVIFNTKGAGQMPESGYTTFDPKLTKDGHLQKGSPAIDAVKEGYPGITADMDGQERKGALDLGADEVSVQPVTARALHPADVGCNAK</sequence>
<dbReference type="Pfam" id="PF14592">
    <property type="entry name" value="Chondroitinas_B"/>
    <property type="match status" value="1"/>
</dbReference>
<name>A0A1N6FEI1_9BACT</name>
<protein>
    <submittedName>
        <fullName evidence="1">Chondroitinase B</fullName>
    </submittedName>
</protein>
<dbReference type="InterPro" id="IPR011050">
    <property type="entry name" value="Pectin_lyase_fold/virulence"/>
</dbReference>
<dbReference type="Proteomes" id="UP000185003">
    <property type="component" value="Unassembled WGS sequence"/>
</dbReference>
<dbReference type="STRING" id="536979.SAMN04488055_2175"/>
<dbReference type="InterPro" id="IPR012334">
    <property type="entry name" value="Pectin_lyas_fold"/>
</dbReference>
<evidence type="ECO:0000313" key="1">
    <source>
        <dbReference type="EMBL" id="SIN93614.1"/>
    </source>
</evidence>
<dbReference type="EMBL" id="FSRA01000001">
    <property type="protein sequence ID" value="SIN93614.1"/>
    <property type="molecule type" value="Genomic_DNA"/>
</dbReference>
<gene>
    <name evidence="1" type="ORF">SAMN04488055_2175</name>
</gene>
<dbReference type="InterPro" id="IPR039513">
    <property type="entry name" value="PL-6"/>
</dbReference>
<dbReference type="AlphaFoldDB" id="A0A1N6FEI1"/>
<dbReference type="SUPFAM" id="SSF51126">
    <property type="entry name" value="Pectin lyase-like"/>
    <property type="match status" value="1"/>
</dbReference>
<evidence type="ECO:0000313" key="2">
    <source>
        <dbReference type="Proteomes" id="UP000185003"/>
    </source>
</evidence>
<dbReference type="CDD" id="cd14251">
    <property type="entry name" value="PL-6"/>
    <property type="match status" value="1"/>
</dbReference>
<dbReference type="SMART" id="SM00710">
    <property type="entry name" value="PbH1"/>
    <property type="match status" value="5"/>
</dbReference>